<dbReference type="Gene3D" id="3.30.160.60">
    <property type="entry name" value="Classic Zinc Finger"/>
    <property type="match status" value="1"/>
</dbReference>
<accession>A0A6J3M763</accession>
<dbReference type="AlphaFoldDB" id="A0A6J3M763"/>
<keyword evidence="1" id="KW-1185">Reference proteome</keyword>
<evidence type="ECO:0000313" key="2">
    <source>
        <dbReference type="RefSeq" id="XP_033460947.1"/>
    </source>
</evidence>
<dbReference type="OrthoDB" id="5366256at2759"/>
<dbReference type="InterPro" id="IPR036236">
    <property type="entry name" value="Znf_C2H2_sf"/>
</dbReference>
<reference evidence="2" key="3">
    <citation type="submission" date="2025-08" db="UniProtKB">
        <authorList>
            <consortium name="RefSeq"/>
        </authorList>
    </citation>
    <scope>IDENTIFICATION</scope>
    <source>
        <strain evidence="2">CBS 342.82</strain>
    </source>
</reference>
<feature type="non-terminal residue" evidence="2">
    <location>
        <position position="55"/>
    </location>
</feature>
<dbReference type="SUPFAM" id="SSF57667">
    <property type="entry name" value="beta-beta-alpha zinc fingers"/>
    <property type="match status" value="1"/>
</dbReference>
<evidence type="ECO:0008006" key="3">
    <source>
        <dbReference type="Google" id="ProtNLM"/>
    </source>
</evidence>
<evidence type="ECO:0000313" key="1">
    <source>
        <dbReference type="Proteomes" id="UP000504637"/>
    </source>
</evidence>
<feature type="non-terminal residue" evidence="2">
    <location>
        <position position="1"/>
    </location>
</feature>
<protein>
    <recommendedName>
        <fullName evidence="3">C2H2-type domain-containing protein</fullName>
    </recommendedName>
</protein>
<reference evidence="2" key="2">
    <citation type="submission" date="2020-04" db="EMBL/GenBank/DDBJ databases">
        <authorList>
            <consortium name="NCBI Genome Project"/>
        </authorList>
    </citation>
    <scope>NUCLEOTIDE SEQUENCE</scope>
    <source>
        <strain evidence="2">CBS 342.82</strain>
    </source>
</reference>
<reference evidence="2" key="1">
    <citation type="submission" date="2020-01" db="EMBL/GenBank/DDBJ databases">
        <authorList>
            <consortium name="DOE Joint Genome Institute"/>
            <person name="Haridas S."/>
            <person name="Albert R."/>
            <person name="Binder M."/>
            <person name="Bloem J."/>
            <person name="Labutti K."/>
            <person name="Salamov A."/>
            <person name="Andreopoulos B."/>
            <person name="Baker S.E."/>
            <person name="Barry K."/>
            <person name="Bills G."/>
            <person name="Bluhm B.H."/>
            <person name="Cannon C."/>
            <person name="Castanera R."/>
            <person name="Culley D.E."/>
            <person name="Daum C."/>
            <person name="Ezra D."/>
            <person name="Gonzalez J.B."/>
            <person name="Henrissat B."/>
            <person name="Kuo A."/>
            <person name="Liang C."/>
            <person name="Lipzen A."/>
            <person name="Lutzoni F."/>
            <person name="Magnuson J."/>
            <person name="Mondo S."/>
            <person name="Nolan M."/>
            <person name="Ohm R."/>
            <person name="Pangilinan J."/>
            <person name="Park H.-J."/>
            <person name="Ramirez L."/>
            <person name="Alfaro M."/>
            <person name="Sun H."/>
            <person name="Tritt A."/>
            <person name="Yoshinaga Y."/>
            <person name="Zwiers L.-H."/>
            <person name="Turgeon B.G."/>
            <person name="Goodwin S.B."/>
            <person name="Spatafora J.W."/>
            <person name="Crous P.W."/>
            <person name="Grigoriev I.V."/>
        </authorList>
    </citation>
    <scope>NUCLEOTIDE SEQUENCE</scope>
    <source>
        <strain evidence="2">CBS 342.82</strain>
    </source>
</reference>
<dbReference type="GeneID" id="54358251"/>
<organism evidence="2">
    <name type="scientific">Dissoconium aciculare CBS 342.82</name>
    <dbReference type="NCBI Taxonomy" id="1314786"/>
    <lineage>
        <taxon>Eukaryota</taxon>
        <taxon>Fungi</taxon>
        <taxon>Dikarya</taxon>
        <taxon>Ascomycota</taxon>
        <taxon>Pezizomycotina</taxon>
        <taxon>Dothideomycetes</taxon>
        <taxon>Dothideomycetidae</taxon>
        <taxon>Mycosphaerellales</taxon>
        <taxon>Dissoconiaceae</taxon>
        <taxon>Dissoconium</taxon>
    </lineage>
</organism>
<proteinExistence type="predicted"/>
<dbReference type="Proteomes" id="UP000504637">
    <property type="component" value="Unplaced"/>
</dbReference>
<name>A0A6J3M763_9PEZI</name>
<sequence length="55" mass="6414">QCFEHGCNGRVFSCHENYLRHVREKDGKNTVMCLVCGKEFTRRSNREKHLAQGTC</sequence>
<gene>
    <name evidence="2" type="ORF">K489DRAFT_302328</name>
</gene>
<dbReference type="RefSeq" id="XP_033460947.1">
    <property type="nucleotide sequence ID" value="XM_033600451.1"/>
</dbReference>